<keyword evidence="1" id="KW-0732">Signal</keyword>
<accession>A0A131YW08</accession>
<dbReference type="EMBL" id="GEDV01006446">
    <property type="protein sequence ID" value="JAP82111.1"/>
    <property type="molecule type" value="Transcribed_RNA"/>
</dbReference>
<evidence type="ECO:0000256" key="1">
    <source>
        <dbReference type="SAM" id="SignalP"/>
    </source>
</evidence>
<feature type="chain" id="PRO_5007286165" description="Evasin" evidence="1">
    <location>
        <begin position="21"/>
        <end position="93"/>
    </location>
</feature>
<feature type="signal peptide" evidence="1">
    <location>
        <begin position="1"/>
        <end position="20"/>
    </location>
</feature>
<evidence type="ECO:0008006" key="3">
    <source>
        <dbReference type="Google" id="ProtNLM"/>
    </source>
</evidence>
<sequence>MKNCYFLVTTAVIAVSLATGASQWNRNDTTARDRFRVTNSSTQDCGYGFVFCTEYSEETCKSGCACYTRNATEPFLCVSETEAEFYKTGSRYN</sequence>
<name>A0A131YW08_RHIAP</name>
<proteinExistence type="predicted"/>
<protein>
    <recommendedName>
        <fullName evidence="3">Evasin</fullName>
    </recommendedName>
</protein>
<evidence type="ECO:0000313" key="2">
    <source>
        <dbReference type="EMBL" id="JAP82111.1"/>
    </source>
</evidence>
<reference evidence="2" key="1">
    <citation type="journal article" date="2016" name="Ticks Tick Borne Dis.">
        <title>De novo assembly and annotation of the salivary gland transcriptome of Rhipicephalus appendiculatus male and female ticks during blood feeding.</title>
        <authorList>
            <person name="de Castro M.H."/>
            <person name="de Klerk D."/>
            <person name="Pienaar R."/>
            <person name="Latif A.A."/>
            <person name="Rees D.J."/>
            <person name="Mans B.J."/>
        </authorList>
    </citation>
    <scope>NUCLEOTIDE SEQUENCE</scope>
    <source>
        <tissue evidence="2">Salivary glands</tissue>
    </source>
</reference>
<organism evidence="2">
    <name type="scientific">Rhipicephalus appendiculatus</name>
    <name type="common">Brown ear tick</name>
    <dbReference type="NCBI Taxonomy" id="34631"/>
    <lineage>
        <taxon>Eukaryota</taxon>
        <taxon>Metazoa</taxon>
        <taxon>Ecdysozoa</taxon>
        <taxon>Arthropoda</taxon>
        <taxon>Chelicerata</taxon>
        <taxon>Arachnida</taxon>
        <taxon>Acari</taxon>
        <taxon>Parasitiformes</taxon>
        <taxon>Ixodida</taxon>
        <taxon>Ixodoidea</taxon>
        <taxon>Ixodidae</taxon>
        <taxon>Rhipicephalinae</taxon>
        <taxon>Rhipicephalus</taxon>
        <taxon>Rhipicephalus</taxon>
    </lineage>
</organism>
<dbReference type="AlphaFoldDB" id="A0A131YW08"/>